<dbReference type="PANTHER" id="PTHR30349:SF41">
    <property type="entry name" value="INTEGRASE_RECOMBINASE PROTEIN MJ0367-RELATED"/>
    <property type="match status" value="1"/>
</dbReference>
<name>A0A2V4RBL1_9PROT</name>
<accession>A0A2V4RBL1</accession>
<dbReference type="RefSeq" id="WP_110556891.1">
    <property type="nucleotide sequence ID" value="NZ_NKUB01000010.1"/>
</dbReference>
<evidence type="ECO:0000256" key="2">
    <source>
        <dbReference type="ARBA" id="ARBA00022908"/>
    </source>
</evidence>
<dbReference type="Gene3D" id="1.10.443.10">
    <property type="entry name" value="Intergrase catalytic core"/>
    <property type="match status" value="1"/>
</dbReference>
<dbReference type="InterPro" id="IPR011010">
    <property type="entry name" value="DNA_brk_join_enz"/>
</dbReference>
<dbReference type="SUPFAM" id="SSF56349">
    <property type="entry name" value="DNA breaking-rejoining enzymes"/>
    <property type="match status" value="1"/>
</dbReference>
<evidence type="ECO:0000313" key="6">
    <source>
        <dbReference type="EMBL" id="PYD69510.1"/>
    </source>
</evidence>
<proteinExistence type="inferred from homology"/>
<keyword evidence="3" id="KW-0238">DNA-binding</keyword>
<dbReference type="InterPro" id="IPR013762">
    <property type="entry name" value="Integrase-like_cat_sf"/>
</dbReference>
<evidence type="ECO:0000256" key="4">
    <source>
        <dbReference type="ARBA" id="ARBA00023172"/>
    </source>
</evidence>
<evidence type="ECO:0000256" key="1">
    <source>
        <dbReference type="ARBA" id="ARBA00008857"/>
    </source>
</evidence>
<reference evidence="6 7" key="1">
    <citation type="submission" date="2017-07" db="EMBL/GenBank/DDBJ databases">
        <title>A draft genome sequence of Komagataeibacter swingsii LMG 22125.</title>
        <authorList>
            <person name="Skraban J."/>
            <person name="Cleenwerck I."/>
            <person name="Vandamme P."/>
            <person name="Trcek J."/>
        </authorList>
    </citation>
    <scope>NUCLEOTIDE SEQUENCE [LARGE SCALE GENOMIC DNA]</scope>
    <source>
        <strain evidence="6 7">LMG 22125</strain>
    </source>
</reference>
<gene>
    <name evidence="6" type="ORF">CFR76_09275</name>
</gene>
<dbReference type="InterPro" id="IPR050090">
    <property type="entry name" value="Tyrosine_recombinase_XerCD"/>
</dbReference>
<dbReference type="EMBL" id="NKUB01000010">
    <property type="protein sequence ID" value="PYD69510.1"/>
    <property type="molecule type" value="Genomic_DNA"/>
</dbReference>
<dbReference type="GO" id="GO:0015074">
    <property type="term" value="P:DNA integration"/>
    <property type="evidence" value="ECO:0007669"/>
    <property type="project" value="UniProtKB-KW"/>
</dbReference>
<dbReference type="Proteomes" id="UP000247371">
    <property type="component" value="Unassembled WGS sequence"/>
</dbReference>
<organism evidence="6 7">
    <name type="scientific">Komagataeibacter swingsii</name>
    <dbReference type="NCBI Taxonomy" id="215220"/>
    <lineage>
        <taxon>Bacteria</taxon>
        <taxon>Pseudomonadati</taxon>
        <taxon>Pseudomonadota</taxon>
        <taxon>Alphaproteobacteria</taxon>
        <taxon>Acetobacterales</taxon>
        <taxon>Acetobacteraceae</taxon>
        <taxon>Komagataeibacter</taxon>
    </lineage>
</organism>
<dbReference type="PANTHER" id="PTHR30349">
    <property type="entry name" value="PHAGE INTEGRASE-RELATED"/>
    <property type="match status" value="1"/>
</dbReference>
<dbReference type="AlphaFoldDB" id="A0A2V4RBL1"/>
<protein>
    <recommendedName>
        <fullName evidence="5">Tyr recombinase domain-containing protein</fullName>
    </recommendedName>
</protein>
<comment type="caution">
    <text evidence="6">The sequence shown here is derived from an EMBL/GenBank/DDBJ whole genome shotgun (WGS) entry which is preliminary data.</text>
</comment>
<keyword evidence="7" id="KW-1185">Reference proteome</keyword>
<keyword evidence="2" id="KW-0229">DNA integration</keyword>
<dbReference type="GO" id="GO:0003677">
    <property type="term" value="F:DNA binding"/>
    <property type="evidence" value="ECO:0007669"/>
    <property type="project" value="UniProtKB-KW"/>
</dbReference>
<comment type="similarity">
    <text evidence="1">Belongs to the 'phage' integrase family.</text>
</comment>
<dbReference type="Pfam" id="PF00589">
    <property type="entry name" value="Phage_integrase"/>
    <property type="match status" value="1"/>
</dbReference>
<evidence type="ECO:0000259" key="5">
    <source>
        <dbReference type="PROSITE" id="PS51898"/>
    </source>
</evidence>
<dbReference type="GO" id="GO:0006310">
    <property type="term" value="P:DNA recombination"/>
    <property type="evidence" value="ECO:0007669"/>
    <property type="project" value="UniProtKB-KW"/>
</dbReference>
<evidence type="ECO:0000256" key="3">
    <source>
        <dbReference type="ARBA" id="ARBA00023125"/>
    </source>
</evidence>
<keyword evidence="4" id="KW-0233">DNA recombination</keyword>
<sequence length="199" mass="22498">MDPTRDVRRIRSKTDGFHTWTEAEIAQFENRWPIGSKPRLALALLLYTGQRPGDVRQMGWYQIHDGVMDLRQSKTGTHLTIPIHAQLARVLELIPRQQQTFLMTGQGKPFTAGGFNNWFRDQRREAGLPEKISAHGLRKASARRLTEAGCTAHQIKAVGGWSTLKEVERYTRAANQASLARSAIASIKVRNAVQDREEV</sequence>
<evidence type="ECO:0000313" key="7">
    <source>
        <dbReference type="Proteomes" id="UP000247371"/>
    </source>
</evidence>
<feature type="domain" description="Tyr recombinase" evidence="5">
    <location>
        <begin position="1"/>
        <end position="184"/>
    </location>
</feature>
<dbReference type="InterPro" id="IPR002104">
    <property type="entry name" value="Integrase_catalytic"/>
</dbReference>
<dbReference type="PROSITE" id="PS51898">
    <property type="entry name" value="TYR_RECOMBINASE"/>
    <property type="match status" value="1"/>
</dbReference>